<keyword evidence="2" id="KW-1185">Reference proteome</keyword>
<gene>
    <name evidence="1" type="ORF">COMA2_110086</name>
</gene>
<dbReference type="Proteomes" id="UP000198736">
    <property type="component" value="Unassembled WGS sequence"/>
</dbReference>
<evidence type="ECO:0000313" key="2">
    <source>
        <dbReference type="Proteomes" id="UP000198736"/>
    </source>
</evidence>
<proteinExistence type="predicted"/>
<evidence type="ECO:0000313" key="1">
    <source>
        <dbReference type="EMBL" id="CUS32777.1"/>
    </source>
</evidence>
<name>A0A0S4L7P7_9BACT</name>
<sequence>MNELCVTPGESHLDRGTMDIEIGSNLYRNSNGTIEVEGVPQIHIARHPSTGMLLVNFALFDSNGRMLAKVVDSTMMFNERRAYELTKTDKRVSMKEAESGKILLQFDVKASDVVSCSRGEFHTMKGHLFHVSPTEWKLDKQQKSGLTQDAKGGAVSIG</sequence>
<dbReference type="EMBL" id="CZPZ01000003">
    <property type="protein sequence ID" value="CUS32777.1"/>
    <property type="molecule type" value="Genomic_DNA"/>
</dbReference>
<reference evidence="2" key="1">
    <citation type="submission" date="2015-10" db="EMBL/GenBank/DDBJ databases">
        <authorList>
            <person name="Luecker S."/>
            <person name="Luecker S."/>
        </authorList>
    </citation>
    <scope>NUCLEOTIDE SEQUENCE [LARGE SCALE GENOMIC DNA]</scope>
</reference>
<organism evidence="1 2">
    <name type="scientific">Candidatus Nitrospira nitrificans</name>
    <dbReference type="NCBI Taxonomy" id="1742973"/>
    <lineage>
        <taxon>Bacteria</taxon>
        <taxon>Pseudomonadati</taxon>
        <taxon>Nitrospirota</taxon>
        <taxon>Nitrospiria</taxon>
        <taxon>Nitrospirales</taxon>
        <taxon>Nitrospiraceae</taxon>
        <taxon>Nitrospira</taxon>
    </lineage>
</organism>
<dbReference type="AlphaFoldDB" id="A0A0S4L7P7"/>
<protein>
    <submittedName>
        <fullName evidence="1">Uncharacterized protein</fullName>
    </submittedName>
</protein>
<accession>A0A0S4L7P7</accession>